<evidence type="ECO:0000259" key="6">
    <source>
        <dbReference type="Pfam" id="PF02776"/>
    </source>
</evidence>
<evidence type="ECO:0000256" key="1">
    <source>
        <dbReference type="ARBA" id="ARBA00007812"/>
    </source>
</evidence>
<dbReference type="InterPro" id="IPR011766">
    <property type="entry name" value="TPP_enzyme_TPP-bd"/>
</dbReference>
<sequence>MPTVAERVATALAPYADEMFGLLGNGNAFVVDAALRNTGTRFTAVRHEVATVASADAYYRATRKLAVATATYGAGFTNTLTALAEASMSRVPLVLLVGDAPTGGPRPWDVDQDALAAACDVATITVRADYAAAAVNDAVRRALADRRPVVLALPYDLPTATATEADVAPIDFDQKLASQRPEVDRTGLEALAADLAAAKRPIILGGRGALDARADLTALADRLGAITVTTAAARGLFAGRALDAGVCGGFSSERTAGYLAEADLIVAVGAGLNQFTMGFGRLFPQARLVQIDVLDAATHAAVDTYLRADAATAATVLNEALADAEAQAWPGLDATEVAAAQFDRPYGRTATEAAPAADGLAADGQLDPRALTAAIDRALPAERLITSDGGHFIGWANTYLDVPGPDSVLLVGTAFQSIGLGFSTAAGAARAANERGRMLVLPTGDGGGLMALADLDSLVRTADRATVIVYNDAAYTAEITQYGMQGLDERPMRIDRVSFAGLGQAVGARGTEVRTLDDLAEWATWAASGEPGTWVLDCRVSGEVIAPYQLEIMENLKRQVAATR</sequence>
<dbReference type="CDD" id="cd07035">
    <property type="entry name" value="TPP_PYR_POX_like"/>
    <property type="match status" value="1"/>
</dbReference>
<dbReference type="SUPFAM" id="SSF52467">
    <property type="entry name" value="DHS-like NAD/FAD-binding domain"/>
    <property type="match status" value="1"/>
</dbReference>
<dbReference type="InterPro" id="IPR029035">
    <property type="entry name" value="DHS-like_NAD/FAD-binding_dom"/>
</dbReference>
<dbReference type="Pfam" id="PF00205">
    <property type="entry name" value="TPP_enzyme_M"/>
    <property type="match status" value="1"/>
</dbReference>
<evidence type="ECO:0000256" key="3">
    <source>
        <dbReference type="RuleBase" id="RU362132"/>
    </source>
</evidence>
<protein>
    <submittedName>
        <fullName evidence="7">Thiamine pyrophosphate-binding protein</fullName>
    </submittedName>
</protein>
<dbReference type="Proteomes" id="UP001597492">
    <property type="component" value="Unassembled WGS sequence"/>
</dbReference>
<keyword evidence="2 3" id="KW-0786">Thiamine pyrophosphate</keyword>
<comment type="similarity">
    <text evidence="1 3">Belongs to the TPP enzyme family.</text>
</comment>
<dbReference type="InterPro" id="IPR012000">
    <property type="entry name" value="Thiamin_PyroP_enz_cen_dom"/>
</dbReference>
<name>A0ABW5UU34_9MICO</name>
<proteinExistence type="inferred from homology"/>
<dbReference type="RefSeq" id="WP_019619273.1">
    <property type="nucleotide sequence ID" value="NZ_JBHUNE010000002.1"/>
</dbReference>
<evidence type="ECO:0000256" key="2">
    <source>
        <dbReference type="ARBA" id="ARBA00023052"/>
    </source>
</evidence>
<keyword evidence="8" id="KW-1185">Reference proteome</keyword>
<feature type="domain" description="Thiamine pyrophosphate enzyme central" evidence="4">
    <location>
        <begin position="189"/>
        <end position="313"/>
    </location>
</feature>
<feature type="domain" description="Thiamine pyrophosphate enzyme TPP-binding" evidence="5">
    <location>
        <begin position="388"/>
        <end position="537"/>
    </location>
</feature>
<dbReference type="PANTHER" id="PTHR18968:SF13">
    <property type="entry name" value="ACETOLACTATE SYNTHASE CATALYTIC SUBUNIT, MITOCHONDRIAL"/>
    <property type="match status" value="1"/>
</dbReference>
<dbReference type="PANTHER" id="PTHR18968">
    <property type="entry name" value="THIAMINE PYROPHOSPHATE ENZYMES"/>
    <property type="match status" value="1"/>
</dbReference>
<dbReference type="Gene3D" id="3.40.50.1220">
    <property type="entry name" value="TPP-binding domain"/>
    <property type="match status" value="1"/>
</dbReference>
<feature type="domain" description="Thiamine pyrophosphate enzyme N-terminal TPP-binding" evidence="6">
    <location>
        <begin position="3"/>
        <end position="103"/>
    </location>
</feature>
<dbReference type="Pfam" id="PF02776">
    <property type="entry name" value="TPP_enzyme_N"/>
    <property type="match status" value="1"/>
</dbReference>
<dbReference type="InterPro" id="IPR045229">
    <property type="entry name" value="TPP_enz"/>
</dbReference>
<evidence type="ECO:0000313" key="7">
    <source>
        <dbReference type="EMBL" id="MFD2757167.1"/>
    </source>
</evidence>
<reference evidence="8" key="1">
    <citation type="journal article" date="2019" name="Int. J. Syst. Evol. Microbiol.">
        <title>The Global Catalogue of Microorganisms (GCM) 10K type strain sequencing project: providing services to taxonomists for standard genome sequencing and annotation.</title>
        <authorList>
            <consortium name="The Broad Institute Genomics Platform"/>
            <consortium name="The Broad Institute Genome Sequencing Center for Infectious Disease"/>
            <person name="Wu L."/>
            <person name="Ma J."/>
        </authorList>
    </citation>
    <scope>NUCLEOTIDE SEQUENCE [LARGE SCALE GENOMIC DNA]</scope>
    <source>
        <strain evidence="8">TISTR 1514</strain>
    </source>
</reference>
<dbReference type="InterPro" id="IPR012001">
    <property type="entry name" value="Thiamin_PyroP_enz_TPP-bd_dom"/>
</dbReference>
<organism evidence="7 8">
    <name type="scientific">Gulosibacter faecalis</name>
    <dbReference type="NCBI Taxonomy" id="272240"/>
    <lineage>
        <taxon>Bacteria</taxon>
        <taxon>Bacillati</taxon>
        <taxon>Actinomycetota</taxon>
        <taxon>Actinomycetes</taxon>
        <taxon>Micrococcales</taxon>
        <taxon>Microbacteriaceae</taxon>
        <taxon>Gulosibacter</taxon>
    </lineage>
</organism>
<accession>A0ABW5UU34</accession>
<dbReference type="Pfam" id="PF02775">
    <property type="entry name" value="TPP_enzyme_C"/>
    <property type="match status" value="1"/>
</dbReference>
<gene>
    <name evidence="7" type="ORF">ACFSW7_02095</name>
</gene>
<dbReference type="InterPro" id="IPR029061">
    <property type="entry name" value="THDP-binding"/>
</dbReference>
<evidence type="ECO:0000259" key="5">
    <source>
        <dbReference type="Pfam" id="PF02775"/>
    </source>
</evidence>
<evidence type="ECO:0000259" key="4">
    <source>
        <dbReference type="Pfam" id="PF00205"/>
    </source>
</evidence>
<dbReference type="EMBL" id="JBHUNE010000002">
    <property type="protein sequence ID" value="MFD2757167.1"/>
    <property type="molecule type" value="Genomic_DNA"/>
</dbReference>
<evidence type="ECO:0000313" key="8">
    <source>
        <dbReference type="Proteomes" id="UP001597492"/>
    </source>
</evidence>
<comment type="caution">
    <text evidence="7">The sequence shown here is derived from an EMBL/GenBank/DDBJ whole genome shotgun (WGS) entry which is preliminary data.</text>
</comment>
<dbReference type="Gene3D" id="3.40.50.970">
    <property type="match status" value="2"/>
</dbReference>
<dbReference type="CDD" id="cd00568">
    <property type="entry name" value="TPP_enzymes"/>
    <property type="match status" value="1"/>
</dbReference>
<dbReference type="SUPFAM" id="SSF52518">
    <property type="entry name" value="Thiamin diphosphate-binding fold (THDP-binding)"/>
    <property type="match status" value="2"/>
</dbReference>